<evidence type="ECO:0000256" key="1">
    <source>
        <dbReference type="SAM" id="MobiDB-lite"/>
    </source>
</evidence>
<accession>A0A392Q7Q2</accession>
<reference evidence="2 3" key="1">
    <citation type="journal article" date="2018" name="Front. Plant Sci.">
        <title>Red Clover (Trifolium pratense) and Zigzag Clover (T. medium) - A Picture of Genomic Similarities and Differences.</title>
        <authorList>
            <person name="Dluhosova J."/>
            <person name="Istvanek J."/>
            <person name="Nedelnik J."/>
            <person name="Repkova J."/>
        </authorList>
    </citation>
    <scope>NUCLEOTIDE SEQUENCE [LARGE SCALE GENOMIC DNA]</scope>
    <source>
        <strain evidence="3">cv. 10/8</strain>
        <tissue evidence="2">Leaf</tissue>
    </source>
</reference>
<organism evidence="2 3">
    <name type="scientific">Trifolium medium</name>
    <dbReference type="NCBI Taxonomy" id="97028"/>
    <lineage>
        <taxon>Eukaryota</taxon>
        <taxon>Viridiplantae</taxon>
        <taxon>Streptophyta</taxon>
        <taxon>Embryophyta</taxon>
        <taxon>Tracheophyta</taxon>
        <taxon>Spermatophyta</taxon>
        <taxon>Magnoliopsida</taxon>
        <taxon>eudicotyledons</taxon>
        <taxon>Gunneridae</taxon>
        <taxon>Pentapetalae</taxon>
        <taxon>rosids</taxon>
        <taxon>fabids</taxon>
        <taxon>Fabales</taxon>
        <taxon>Fabaceae</taxon>
        <taxon>Papilionoideae</taxon>
        <taxon>50 kb inversion clade</taxon>
        <taxon>NPAAA clade</taxon>
        <taxon>Hologalegina</taxon>
        <taxon>IRL clade</taxon>
        <taxon>Trifolieae</taxon>
        <taxon>Trifolium</taxon>
    </lineage>
</organism>
<sequence>MPPRVAPMDPTSDPSSSYYVHSSDGPSSMRRALGGKLKLEFVDGTIQIHEDQFDPSFRAWNRCNMLVHS</sequence>
<protein>
    <submittedName>
        <fullName evidence="2">Uncharacterized protein</fullName>
    </submittedName>
</protein>
<comment type="caution">
    <text evidence="2">The sequence shown here is derived from an EMBL/GenBank/DDBJ whole genome shotgun (WGS) entry which is preliminary data.</text>
</comment>
<dbReference type="AlphaFoldDB" id="A0A392Q7Q2"/>
<evidence type="ECO:0000313" key="3">
    <source>
        <dbReference type="Proteomes" id="UP000265520"/>
    </source>
</evidence>
<feature type="compositionally biased region" description="Low complexity" evidence="1">
    <location>
        <begin position="12"/>
        <end position="26"/>
    </location>
</feature>
<proteinExistence type="predicted"/>
<name>A0A392Q7Q2_9FABA</name>
<feature type="non-terminal residue" evidence="2">
    <location>
        <position position="69"/>
    </location>
</feature>
<keyword evidence="3" id="KW-1185">Reference proteome</keyword>
<dbReference type="EMBL" id="LXQA010119446">
    <property type="protein sequence ID" value="MCI20351.1"/>
    <property type="molecule type" value="Genomic_DNA"/>
</dbReference>
<evidence type="ECO:0000313" key="2">
    <source>
        <dbReference type="EMBL" id="MCI20351.1"/>
    </source>
</evidence>
<feature type="region of interest" description="Disordered" evidence="1">
    <location>
        <begin position="1"/>
        <end position="26"/>
    </location>
</feature>
<dbReference type="Proteomes" id="UP000265520">
    <property type="component" value="Unassembled WGS sequence"/>
</dbReference>